<dbReference type="InterPro" id="IPR013083">
    <property type="entry name" value="Znf_RING/FYVE/PHD"/>
</dbReference>
<evidence type="ECO:0000313" key="6">
    <source>
        <dbReference type="EMBL" id="GBO29225.1"/>
    </source>
</evidence>
<dbReference type="InterPro" id="IPR001841">
    <property type="entry name" value="Znf_RING"/>
</dbReference>
<dbReference type="CDD" id="cd16448">
    <property type="entry name" value="RING-H2"/>
    <property type="match status" value="1"/>
</dbReference>
<evidence type="ECO:0000256" key="4">
    <source>
        <dbReference type="PROSITE-ProRule" id="PRU00175"/>
    </source>
</evidence>
<dbReference type="GO" id="GO:0008270">
    <property type="term" value="F:zinc ion binding"/>
    <property type="evidence" value="ECO:0007669"/>
    <property type="project" value="UniProtKB-KW"/>
</dbReference>
<dbReference type="SMART" id="SM00184">
    <property type="entry name" value="RING"/>
    <property type="match status" value="1"/>
</dbReference>
<keyword evidence="2 4" id="KW-0863">Zinc-finger</keyword>
<keyword evidence="3" id="KW-0862">Zinc</keyword>
<dbReference type="OrthoDB" id="8062037at2759"/>
<evidence type="ECO:0000313" key="7">
    <source>
        <dbReference type="Proteomes" id="UP000499080"/>
    </source>
</evidence>
<evidence type="ECO:0000256" key="1">
    <source>
        <dbReference type="ARBA" id="ARBA00022723"/>
    </source>
</evidence>
<keyword evidence="7" id="KW-1185">Reference proteome</keyword>
<dbReference type="AlphaFoldDB" id="A0A4Y2VWF6"/>
<dbReference type="Pfam" id="PF00097">
    <property type="entry name" value="zf-C3HC4"/>
    <property type="match status" value="1"/>
</dbReference>
<reference evidence="6 7" key="1">
    <citation type="journal article" date="2019" name="Sci. Rep.">
        <title>Orb-weaving spider Araneus ventricosus genome elucidates the spidroin gene catalogue.</title>
        <authorList>
            <person name="Kono N."/>
            <person name="Nakamura H."/>
            <person name="Ohtoshi R."/>
            <person name="Moran D.A.P."/>
            <person name="Shinohara A."/>
            <person name="Yoshida Y."/>
            <person name="Fujiwara M."/>
            <person name="Mori M."/>
            <person name="Tomita M."/>
            <person name="Arakawa K."/>
        </authorList>
    </citation>
    <scope>NUCLEOTIDE SEQUENCE [LARGE SCALE GENOMIC DNA]</scope>
</reference>
<accession>A0A4Y2VWF6</accession>
<dbReference type="Proteomes" id="UP000499080">
    <property type="component" value="Unassembled WGS sequence"/>
</dbReference>
<protein>
    <recommendedName>
        <fullName evidence="5">RING-type domain-containing protein</fullName>
    </recommendedName>
</protein>
<evidence type="ECO:0000256" key="3">
    <source>
        <dbReference type="ARBA" id="ARBA00022833"/>
    </source>
</evidence>
<dbReference type="Gene3D" id="3.30.40.10">
    <property type="entry name" value="Zinc/RING finger domain, C3HC4 (zinc finger)"/>
    <property type="match status" value="1"/>
</dbReference>
<comment type="caution">
    <text evidence="6">The sequence shown here is derived from an EMBL/GenBank/DDBJ whole genome shotgun (WGS) entry which is preliminary data.</text>
</comment>
<evidence type="ECO:0000256" key="2">
    <source>
        <dbReference type="ARBA" id="ARBA00022771"/>
    </source>
</evidence>
<gene>
    <name evidence="6" type="ORF">AVEN_242289_1</name>
</gene>
<sequence>MDFVNTSSIFYLKSLRDILNIRDNNFDVERMIDFSNDMQKFLNACVKNCGWETRSDVDYWKYFDSYGNLLIEFYKAPFSTPGGLFLGEELKVLRHLLREFENNEIRRALRRFVGTIDRRILQRYTCVRALYDKFSKWDRKKVKMNKLIRKSSVALQHILFCPIMESVTDPIECSICLEHLTIEVFELDCRHRFHRPCIRQTLHSNINACPNCRTRISCENRISLTEICGVCLEAYTFNPDNLCDACEKTFEYFETILELCHLDKPVEHLPIGDWIDEIPDEKKEELIKKILDRYTTLFVNCQAYFESRRFDDDDIEPYLEDTFFLFELTHRKPEETSEDEFRIADFIVEDLEESISSLTYRFKNDEHKYASFVREFANLLSELYTWPSRMSFCACSVLELDALMHCMKKYEKETIRRVVIHCIETVDSYSLVQCNKLKTMYEKFKNDKYDVAVSDLYEQLSKIKRNFELFRRHHIEMLSCNIFKKYNLCV</sequence>
<feature type="domain" description="RING-type" evidence="5">
    <location>
        <begin position="173"/>
        <end position="213"/>
    </location>
</feature>
<name>A0A4Y2VWF6_ARAVE</name>
<organism evidence="6 7">
    <name type="scientific">Araneus ventricosus</name>
    <name type="common">Orbweaver spider</name>
    <name type="synonym">Epeira ventricosa</name>
    <dbReference type="NCBI Taxonomy" id="182803"/>
    <lineage>
        <taxon>Eukaryota</taxon>
        <taxon>Metazoa</taxon>
        <taxon>Ecdysozoa</taxon>
        <taxon>Arthropoda</taxon>
        <taxon>Chelicerata</taxon>
        <taxon>Arachnida</taxon>
        <taxon>Araneae</taxon>
        <taxon>Araneomorphae</taxon>
        <taxon>Entelegynae</taxon>
        <taxon>Araneoidea</taxon>
        <taxon>Araneidae</taxon>
        <taxon>Araneus</taxon>
    </lineage>
</organism>
<dbReference type="EMBL" id="BGPR01052394">
    <property type="protein sequence ID" value="GBO29225.1"/>
    <property type="molecule type" value="Genomic_DNA"/>
</dbReference>
<evidence type="ECO:0000259" key="5">
    <source>
        <dbReference type="PROSITE" id="PS50089"/>
    </source>
</evidence>
<dbReference type="SUPFAM" id="SSF57850">
    <property type="entry name" value="RING/U-box"/>
    <property type="match status" value="1"/>
</dbReference>
<keyword evidence="1" id="KW-0479">Metal-binding</keyword>
<dbReference type="PROSITE" id="PS50089">
    <property type="entry name" value="ZF_RING_2"/>
    <property type="match status" value="1"/>
</dbReference>
<dbReference type="InterPro" id="IPR018957">
    <property type="entry name" value="Znf_C3HC4_RING-type"/>
</dbReference>
<proteinExistence type="predicted"/>